<accession>A0A420XTN4</accession>
<evidence type="ECO:0000256" key="4">
    <source>
        <dbReference type="PIRSR" id="PIRSR000097-1"/>
    </source>
</evidence>
<dbReference type="InterPro" id="IPR020471">
    <property type="entry name" value="AKR"/>
</dbReference>
<keyword evidence="2" id="KW-0521">NADP</keyword>
<evidence type="ECO:0000259" key="7">
    <source>
        <dbReference type="Pfam" id="PF00248"/>
    </source>
</evidence>
<evidence type="ECO:0000256" key="6">
    <source>
        <dbReference type="PIRSR" id="PIRSR000097-3"/>
    </source>
</evidence>
<dbReference type="PANTHER" id="PTHR43827">
    <property type="entry name" value="2,5-DIKETO-D-GLUCONIC ACID REDUCTASE"/>
    <property type="match status" value="1"/>
</dbReference>
<evidence type="ECO:0000313" key="8">
    <source>
        <dbReference type="EMBL" id="RKS80222.1"/>
    </source>
</evidence>
<reference evidence="8 9" key="1">
    <citation type="submission" date="2018-10" db="EMBL/GenBank/DDBJ databases">
        <title>Genomic Encyclopedia of Archaeal and Bacterial Type Strains, Phase II (KMG-II): from individual species to whole genera.</title>
        <authorList>
            <person name="Goeker M."/>
        </authorList>
    </citation>
    <scope>NUCLEOTIDE SEQUENCE [LARGE SCALE GENOMIC DNA]</scope>
    <source>
        <strain evidence="8 9">RP-AC37</strain>
    </source>
</reference>
<dbReference type="FunCoup" id="A0A420XTN4">
    <property type="interactions" value="249"/>
</dbReference>
<proteinExistence type="inferred from homology"/>
<dbReference type="EMBL" id="RBWV01000009">
    <property type="protein sequence ID" value="RKS80222.1"/>
    <property type="molecule type" value="Genomic_DNA"/>
</dbReference>
<dbReference type="InParanoid" id="A0A420XTN4"/>
<dbReference type="InterPro" id="IPR018170">
    <property type="entry name" value="Aldo/ket_reductase_CS"/>
</dbReference>
<feature type="site" description="Lowers pKa of active site Tyr" evidence="6">
    <location>
        <position position="78"/>
    </location>
</feature>
<evidence type="ECO:0000256" key="5">
    <source>
        <dbReference type="PIRSR" id="PIRSR000097-2"/>
    </source>
</evidence>
<dbReference type="InterPro" id="IPR036812">
    <property type="entry name" value="NAD(P)_OxRdtase_dom_sf"/>
</dbReference>
<comment type="caution">
    <text evidence="8">The sequence shown here is derived from an EMBL/GenBank/DDBJ whole genome shotgun (WGS) entry which is preliminary data.</text>
</comment>
<feature type="binding site" evidence="5">
    <location>
        <position position="111"/>
    </location>
    <ligand>
        <name>substrate</name>
    </ligand>
</feature>
<dbReference type="PROSITE" id="PS00798">
    <property type="entry name" value="ALDOKETO_REDUCTASE_1"/>
    <property type="match status" value="1"/>
</dbReference>
<dbReference type="FunFam" id="3.20.20.100:FF:000015">
    <property type="entry name" value="Oxidoreductase, aldo/keto reductase family"/>
    <property type="match status" value="1"/>
</dbReference>
<dbReference type="GO" id="GO:0016616">
    <property type="term" value="F:oxidoreductase activity, acting on the CH-OH group of donors, NAD or NADP as acceptor"/>
    <property type="evidence" value="ECO:0007669"/>
    <property type="project" value="UniProtKB-ARBA"/>
</dbReference>
<dbReference type="Pfam" id="PF00248">
    <property type="entry name" value="Aldo_ket_red"/>
    <property type="match status" value="1"/>
</dbReference>
<feature type="domain" description="NADP-dependent oxidoreductase" evidence="7">
    <location>
        <begin position="26"/>
        <end position="263"/>
    </location>
</feature>
<dbReference type="AlphaFoldDB" id="A0A420XTN4"/>
<dbReference type="PRINTS" id="PR00069">
    <property type="entry name" value="ALDKETRDTASE"/>
</dbReference>
<dbReference type="OrthoDB" id="9804790at2"/>
<dbReference type="PROSITE" id="PS00062">
    <property type="entry name" value="ALDOKETO_REDUCTASE_2"/>
    <property type="match status" value="1"/>
</dbReference>
<name>A0A420XTN4_9ACTN</name>
<comment type="similarity">
    <text evidence="1">Belongs to the aldo/keto reductase family.</text>
</comment>
<evidence type="ECO:0000313" key="9">
    <source>
        <dbReference type="Proteomes" id="UP000281955"/>
    </source>
</evidence>
<evidence type="ECO:0000256" key="2">
    <source>
        <dbReference type="ARBA" id="ARBA00022857"/>
    </source>
</evidence>
<dbReference type="PROSITE" id="PS00063">
    <property type="entry name" value="ALDOKETO_REDUCTASE_3"/>
    <property type="match status" value="1"/>
</dbReference>
<gene>
    <name evidence="8" type="ORF">CLV35_0644</name>
</gene>
<dbReference type="RefSeq" id="WP_121191939.1">
    <property type="nucleotide sequence ID" value="NZ_RBWV01000009.1"/>
</dbReference>
<protein>
    <submittedName>
        <fullName evidence="8">Diketogulonate reductase-like aldo/keto reductase</fullName>
    </submittedName>
</protein>
<evidence type="ECO:0000256" key="1">
    <source>
        <dbReference type="ARBA" id="ARBA00007905"/>
    </source>
</evidence>
<sequence>MATTSMTSLTLTNGMTIDQIGFGVFQIPPTETVAPVRAAIEAGYRLIDTAQGYGNEEGVGQAVRESGVPRDELFITTKLTNSEHGRDKTLRAFDASMDKLGLDVLDLFLIHWPLPMYDQYVETWKAFEELHASGRVRAIGVSNFTKETLQRLFDETDTVPVLNQIELHPRFPQAELREFHAQHGIVTEAWSPIGQGKGLLDEPVLAEIAQAHGKTPAQVVLRWHVQLGIVAIPKSVNPERIAQNIQVFDFELSDDDMARIATLDTGERMGPDPATASFR</sequence>
<keyword evidence="9" id="KW-1185">Reference proteome</keyword>
<dbReference type="InterPro" id="IPR023210">
    <property type="entry name" value="NADP_OxRdtase_dom"/>
</dbReference>
<dbReference type="Proteomes" id="UP000281955">
    <property type="component" value="Unassembled WGS sequence"/>
</dbReference>
<organism evidence="8 9">
    <name type="scientific">Motilibacter peucedani</name>
    <dbReference type="NCBI Taxonomy" id="598650"/>
    <lineage>
        <taxon>Bacteria</taxon>
        <taxon>Bacillati</taxon>
        <taxon>Actinomycetota</taxon>
        <taxon>Actinomycetes</taxon>
        <taxon>Motilibacterales</taxon>
        <taxon>Motilibacteraceae</taxon>
        <taxon>Motilibacter</taxon>
    </lineage>
</organism>
<keyword evidence="3" id="KW-0560">Oxidoreductase</keyword>
<dbReference type="SUPFAM" id="SSF51430">
    <property type="entry name" value="NAD(P)-linked oxidoreductase"/>
    <property type="match status" value="1"/>
</dbReference>
<dbReference type="Gene3D" id="3.20.20.100">
    <property type="entry name" value="NADP-dependent oxidoreductase domain"/>
    <property type="match status" value="1"/>
</dbReference>
<dbReference type="PANTHER" id="PTHR43827:SF3">
    <property type="entry name" value="NADP-DEPENDENT OXIDOREDUCTASE DOMAIN-CONTAINING PROTEIN"/>
    <property type="match status" value="1"/>
</dbReference>
<feature type="active site" description="Proton donor" evidence="4">
    <location>
        <position position="53"/>
    </location>
</feature>
<dbReference type="PIRSF" id="PIRSF000097">
    <property type="entry name" value="AKR"/>
    <property type="match status" value="1"/>
</dbReference>
<evidence type="ECO:0000256" key="3">
    <source>
        <dbReference type="ARBA" id="ARBA00023002"/>
    </source>
</evidence>